<sequence>MQSLCLLWLLLADNYINKLYIRELKQKKVTAPYQGTVTFFSTVQFSYSIISTYMQ</sequence>
<dbReference type="Proteomes" id="UP000000310">
    <property type="component" value="Chromosome"/>
</dbReference>
<reference evidence="2" key="2">
    <citation type="submission" date="2011-02" db="EMBL/GenBank/DDBJ databases">
        <title>The complete genome of Pedobacter saltans DSM 12145.</title>
        <authorList>
            <consortium name="US DOE Joint Genome Institute (JGI-PGF)"/>
            <person name="Lucas S."/>
            <person name="Copeland A."/>
            <person name="Lapidus A."/>
            <person name="Bruce D."/>
            <person name="Goodwin L."/>
            <person name="Pitluck S."/>
            <person name="Kyrpides N."/>
            <person name="Mavromatis K."/>
            <person name="Pagani I."/>
            <person name="Ivanova N."/>
            <person name="Ovchinnikova G."/>
            <person name="Lu M."/>
            <person name="Detter J.C."/>
            <person name="Han C."/>
            <person name="Land M."/>
            <person name="Hauser L."/>
            <person name="Markowitz V."/>
            <person name="Cheng J.-F."/>
            <person name="Hugenholtz P."/>
            <person name="Woyke T."/>
            <person name="Wu D."/>
            <person name="Tindall B."/>
            <person name="Pomrenke H.G."/>
            <person name="Brambilla E."/>
            <person name="Klenk H.-P."/>
            <person name="Eisen J.A."/>
        </authorList>
    </citation>
    <scope>NUCLEOTIDE SEQUENCE [LARGE SCALE GENOMIC DNA]</scope>
    <source>
        <strain evidence="2">ATCC 51119 / DSM 12145 / JCM 21818 / LMG 10337 / NBRC 100064 / NCIMB 13643</strain>
    </source>
</reference>
<dbReference type="EMBL" id="CP002545">
    <property type="protein sequence ID" value="ADY53909.1"/>
    <property type="molecule type" value="Genomic_DNA"/>
</dbReference>
<dbReference type="KEGG" id="psn:Pedsa_3374"/>
<keyword evidence="2" id="KW-1185">Reference proteome</keyword>
<accession>F0SCR5</accession>
<reference evidence="1 2" key="1">
    <citation type="journal article" date="2011" name="Stand. Genomic Sci.">
        <title>Complete genome sequence of the gliding, heparinolytic Pedobacter saltans type strain (113).</title>
        <authorList>
            <person name="Liolios K."/>
            <person name="Sikorski J."/>
            <person name="Lu M."/>
            <person name="Nolan M."/>
            <person name="Lapidus A."/>
            <person name="Lucas S."/>
            <person name="Hammon N."/>
            <person name="Deshpande S."/>
            <person name="Cheng J.F."/>
            <person name="Tapia R."/>
            <person name="Han C."/>
            <person name="Goodwin L."/>
            <person name="Pitluck S."/>
            <person name="Huntemann M."/>
            <person name="Ivanova N."/>
            <person name="Pagani I."/>
            <person name="Mavromatis K."/>
            <person name="Ovchinikova G."/>
            <person name="Pati A."/>
            <person name="Chen A."/>
            <person name="Palaniappan K."/>
            <person name="Land M."/>
            <person name="Hauser L."/>
            <person name="Brambilla E.M."/>
            <person name="Kotsyurbenko O."/>
            <person name="Rohde M."/>
            <person name="Tindall B.J."/>
            <person name="Abt B."/>
            <person name="Goker M."/>
            <person name="Detter J.C."/>
            <person name="Woyke T."/>
            <person name="Bristow J."/>
            <person name="Eisen J.A."/>
            <person name="Markowitz V."/>
            <person name="Hugenholtz P."/>
            <person name="Klenk H.P."/>
            <person name="Kyrpides N.C."/>
        </authorList>
    </citation>
    <scope>NUCLEOTIDE SEQUENCE [LARGE SCALE GENOMIC DNA]</scope>
    <source>
        <strain evidence="2">ATCC 51119 / DSM 12145 / JCM 21818 / LMG 10337 / NBRC 100064 / NCIMB 13643</strain>
    </source>
</reference>
<organism evidence="1 2">
    <name type="scientific">Pseudopedobacter saltans (strain ATCC 51119 / DSM 12145 / JCM 21818 / CCUG 39354 / LMG 10337 / NBRC 100064 / NCIMB 13643)</name>
    <name type="common">Pedobacter saltans</name>
    <dbReference type="NCBI Taxonomy" id="762903"/>
    <lineage>
        <taxon>Bacteria</taxon>
        <taxon>Pseudomonadati</taxon>
        <taxon>Bacteroidota</taxon>
        <taxon>Sphingobacteriia</taxon>
        <taxon>Sphingobacteriales</taxon>
        <taxon>Sphingobacteriaceae</taxon>
        <taxon>Pseudopedobacter</taxon>
    </lineage>
</organism>
<dbReference type="AlphaFoldDB" id="F0SCR5"/>
<dbReference type="HOGENOM" id="CLU_3029029_0_0_10"/>
<evidence type="ECO:0000313" key="2">
    <source>
        <dbReference type="Proteomes" id="UP000000310"/>
    </source>
</evidence>
<evidence type="ECO:0000313" key="1">
    <source>
        <dbReference type="EMBL" id="ADY53909.1"/>
    </source>
</evidence>
<proteinExistence type="predicted"/>
<name>F0SCR5_PSESL</name>
<protein>
    <submittedName>
        <fullName evidence="1">Uncharacterized protein</fullName>
    </submittedName>
</protein>
<gene>
    <name evidence="1" type="ordered locus">Pedsa_3374</name>
</gene>